<name>F4PNP0_CACFS</name>
<keyword evidence="2" id="KW-0812">Transmembrane</keyword>
<feature type="compositionally biased region" description="Polar residues" evidence="1">
    <location>
        <begin position="357"/>
        <end position="374"/>
    </location>
</feature>
<feature type="transmembrane region" description="Helical" evidence="2">
    <location>
        <begin position="252"/>
        <end position="273"/>
    </location>
</feature>
<dbReference type="PANTHER" id="PTHR31494:SF3">
    <property type="entry name" value="THH1_TOM1_TOM3 DOMAIN-CONTAINING PROTEIN"/>
    <property type="match status" value="1"/>
</dbReference>
<keyword evidence="2" id="KW-1133">Transmembrane helix</keyword>
<dbReference type="Proteomes" id="UP000007797">
    <property type="component" value="Unassembled WGS sequence"/>
</dbReference>
<gene>
    <name evidence="3" type="ORF">DFA_05223</name>
</gene>
<dbReference type="KEGG" id="dfa:DFA_05223"/>
<feature type="transmembrane region" description="Helical" evidence="2">
    <location>
        <begin position="101"/>
        <end position="130"/>
    </location>
</feature>
<dbReference type="RefSeq" id="XP_004360944.1">
    <property type="nucleotide sequence ID" value="XM_004360887.1"/>
</dbReference>
<keyword evidence="2" id="KW-0472">Membrane</keyword>
<accession>F4PNP0</accession>
<protein>
    <recommendedName>
        <fullName evidence="5">THH1/TOM1/TOM3 domain-containing protein</fullName>
    </recommendedName>
</protein>
<dbReference type="PANTHER" id="PTHR31494">
    <property type="entry name" value="THH1_TOM1_TOM3 DOMAIN-CONTAINING PROTEIN-RELATED-RELATED"/>
    <property type="match status" value="1"/>
</dbReference>
<feature type="transmembrane region" description="Helical" evidence="2">
    <location>
        <begin position="178"/>
        <end position="201"/>
    </location>
</feature>
<evidence type="ECO:0008006" key="5">
    <source>
        <dbReference type="Google" id="ProtNLM"/>
    </source>
</evidence>
<organism evidence="3 4">
    <name type="scientific">Cavenderia fasciculata</name>
    <name type="common">Slime mold</name>
    <name type="synonym">Dictyostelium fasciculatum</name>
    <dbReference type="NCBI Taxonomy" id="261658"/>
    <lineage>
        <taxon>Eukaryota</taxon>
        <taxon>Amoebozoa</taxon>
        <taxon>Evosea</taxon>
        <taxon>Eumycetozoa</taxon>
        <taxon>Dictyostelia</taxon>
        <taxon>Acytosteliales</taxon>
        <taxon>Cavenderiaceae</taxon>
        <taxon>Cavenderia</taxon>
    </lineage>
</organism>
<keyword evidence="4" id="KW-1185">Reference proteome</keyword>
<dbReference type="AlphaFoldDB" id="F4PNP0"/>
<feature type="transmembrane region" description="Helical" evidence="2">
    <location>
        <begin position="18"/>
        <end position="39"/>
    </location>
</feature>
<reference evidence="4" key="1">
    <citation type="journal article" date="2011" name="Genome Res.">
        <title>Phylogeny-wide analysis of social amoeba genomes highlights ancient origins for complex intercellular communication.</title>
        <authorList>
            <person name="Heidel A.J."/>
            <person name="Lawal H.M."/>
            <person name="Felder M."/>
            <person name="Schilde C."/>
            <person name="Helps N.R."/>
            <person name="Tunggal B."/>
            <person name="Rivero F."/>
            <person name="John U."/>
            <person name="Schleicher M."/>
            <person name="Eichinger L."/>
            <person name="Platzer M."/>
            <person name="Noegel A.A."/>
            <person name="Schaap P."/>
            <person name="Gloeckner G."/>
        </authorList>
    </citation>
    <scope>NUCLEOTIDE SEQUENCE [LARGE SCALE GENOMIC DNA]</scope>
    <source>
        <strain evidence="4">SH3</strain>
    </source>
</reference>
<evidence type="ECO:0000313" key="4">
    <source>
        <dbReference type="Proteomes" id="UP000007797"/>
    </source>
</evidence>
<proteinExistence type="predicted"/>
<evidence type="ECO:0000256" key="2">
    <source>
        <dbReference type="SAM" id="Phobius"/>
    </source>
</evidence>
<dbReference type="OrthoDB" id="17675at2759"/>
<dbReference type="GeneID" id="14875411"/>
<feature type="transmembrane region" description="Helical" evidence="2">
    <location>
        <begin position="142"/>
        <end position="166"/>
    </location>
</feature>
<dbReference type="EMBL" id="GL883008">
    <property type="protein sequence ID" value="EGG23093.1"/>
    <property type="molecule type" value="Genomic_DNA"/>
</dbReference>
<evidence type="ECO:0000313" key="3">
    <source>
        <dbReference type="EMBL" id="EGG23093.1"/>
    </source>
</evidence>
<feature type="transmembrane region" description="Helical" evidence="2">
    <location>
        <begin position="66"/>
        <end position="89"/>
    </location>
</feature>
<feature type="transmembrane region" description="Helical" evidence="2">
    <location>
        <begin position="221"/>
        <end position="240"/>
    </location>
</feature>
<feature type="region of interest" description="Disordered" evidence="1">
    <location>
        <begin position="337"/>
        <end position="374"/>
    </location>
</feature>
<sequence length="374" mass="42745">MATYTSSDVYDKLVLSYVWIRIIFLAFIPLFAVPQFIYLCKRLKRRRMRVVGTERYVSSLKYGPKFITYLTLIIFPLFRIADQVCLLYAIPRSGVGSKAWIFAVVSTYFLVIGWIFIGCYWVQVIYTFFISTSIILKNSKRAWVTSWIFAAVFGAWMLFILIYGIIRQSAATSLYAYGFFSFLIILGIIIVVHGLILVRFLKKQENHSIEYENTINKTLKLSITLLVFILVIIFRDIIWMALGLSRTSDYRYITYLIVGICEIVQAVIVMTALSNSQLWKVFTFQETDNSMRSSNVVEDAGSVMDQPRIANHVYHIKGLSTSVEEATRAETGVEFDTFMTREEESSSGLTDTAPLDNASTPSTAHQDSTQQIIL</sequence>
<evidence type="ECO:0000256" key="1">
    <source>
        <dbReference type="SAM" id="MobiDB-lite"/>
    </source>
</evidence>